<keyword evidence="4" id="KW-1185">Reference proteome</keyword>
<dbReference type="GO" id="GO:0071713">
    <property type="term" value="F:para-aminobenzoyl-glutamate hydrolase activity"/>
    <property type="evidence" value="ECO:0007669"/>
    <property type="project" value="TreeGrafter"/>
</dbReference>
<dbReference type="PIRSF" id="PIRSF037226">
    <property type="entry name" value="Amidohydrolase_ACY1L2_prd"/>
    <property type="match status" value="1"/>
</dbReference>
<dbReference type="GO" id="GO:0005737">
    <property type="term" value="C:cytoplasm"/>
    <property type="evidence" value="ECO:0007669"/>
    <property type="project" value="TreeGrafter"/>
</dbReference>
<dbReference type="InterPro" id="IPR052030">
    <property type="entry name" value="Peptidase_M20/M20A_hydrolases"/>
</dbReference>
<accession>A0A391P0Q4</accession>
<sequence>MKMREKFEEALKEMIPLGKEILDWMNAQPEASGHEKQTCAYLVKKLSEHGYKVTSPVKRIKYSFLAKRKNSFEKKPKIAILCEYDAVEGVGHSCGHSASCAASIICALALEAAYEDFPFDIDLIGTPNEEIAGAKISMLEKGLFSSYEFAILSQMSPVNSTCFHTLAASDLNVHFFGKTAHASANPWEGINALNGVQLFFHAIDLIRPYLEPGSQISGIIKDGGIMPNLIPDKASAYVYLRANRYEQILRLKERVENCAKGSAIASENQFTTEQLNPTYAEIFCGPTTEKILGNIMDQLNLSRQETSNISGSSDVGNVNLEIPVLYPMISIGKDVPLYSKEFAECMRESFGENGMKTGALVMGKAIIHLAMHPDELQAIKEEHDSYRN</sequence>
<keyword evidence="3" id="KW-0378">Hydrolase</keyword>
<comment type="caution">
    <text evidence="3">The sequence shown here is derived from an EMBL/GenBank/DDBJ whole genome shotgun (WGS) entry which is preliminary data.</text>
</comment>
<dbReference type="FunFam" id="3.30.70.360:FF:000004">
    <property type="entry name" value="Peptidase M20 domain-containing protein 2"/>
    <property type="match status" value="1"/>
</dbReference>
<dbReference type="EMBL" id="BHGK01000001">
    <property type="protein sequence ID" value="GCA67191.1"/>
    <property type="molecule type" value="Genomic_DNA"/>
</dbReference>
<protein>
    <recommendedName>
        <fullName evidence="1">Peptidase M20 domain-containing protein 2</fullName>
    </recommendedName>
</protein>
<evidence type="ECO:0000259" key="2">
    <source>
        <dbReference type="Pfam" id="PF07687"/>
    </source>
</evidence>
<dbReference type="SUPFAM" id="SSF53187">
    <property type="entry name" value="Zn-dependent exopeptidases"/>
    <property type="match status" value="1"/>
</dbReference>
<dbReference type="InterPro" id="IPR011650">
    <property type="entry name" value="Peptidase_M20_dimer"/>
</dbReference>
<evidence type="ECO:0000313" key="3">
    <source>
        <dbReference type="EMBL" id="GCA67191.1"/>
    </source>
</evidence>
<dbReference type="Gene3D" id="3.40.630.10">
    <property type="entry name" value="Zn peptidases"/>
    <property type="match status" value="1"/>
</dbReference>
<dbReference type="Pfam" id="PF01546">
    <property type="entry name" value="Peptidase_M20"/>
    <property type="match status" value="1"/>
</dbReference>
<name>A0A391P0Q4_9FIRM</name>
<dbReference type="Proteomes" id="UP000265643">
    <property type="component" value="Unassembled WGS sequence"/>
</dbReference>
<evidence type="ECO:0000313" key="4">
    <source>
        <dbReference type="Proteomes" id="UP000265643"/>
    </source>
</evidence>
<evidence type="ECO:0000256" key="1">
    <source>
        <dbReference type="PIRNR" id="PIRNR037226"/>
    </source>
</evidence>
<proteinExistence type="inferred from homology"/>
<feature type="domain" description="Peptidase M20 dimerisation" evidence="2">
    <location>
        <begin position="171"/>
        <end position="260"/>
    </location>
</feature>
<organism evidence="3 4">
    <name type="scientific">Mediterraneibacter butyricigenes</name>
    <dbReference type="NCBI Taxonomy" id="2316025"/>
    <lineage>
        <taxon>Bacteria</taxon>
        <taxon>Bacillati</taxon>
        <taxon>Bacillota</taxon>
        <taxon>Clostridia</taxon>
        <taxon>Lachnospirales</taxon>
        <taxon>Lachnospiraceae</taxon>
        <taxon>Mediterraneibacter</taxon>
    </lineage>
</organism>
<reference evidence="4" key="1">
    <citation type="submission" date="2018-09" db="EMBL/GenBank/DDBJ databases">
        <title>Draft Genome Sequence of Mediterraneibacter sp. KCTC 15684.</title>
        <authorList>
            <person name="Kim J.S."/>
            <person name="Han K.I."/>
            <person name="Suh M.K."/>
            <person name="Lee K.C."/>
            <person name="Eom M.K."/>
            <person name="Lee J.H."/>
            <person name="Park S.H."/>
            <person name="Kang S.W."/>
            <person name="Park J.E."/>
            <person name="Oh B.S."/>
            <person name="Yu S.Y."/>
            <person name="Choi S.H."/>
            <person name="Lee D.H."/>
            <person name="Yoon H."/>
            <person name="Kim B."/>
            <person name="Yang S.J."/>
            <person name="Lee J.S."/>
        </authorList>
    </citation>
    <scope>NUCLEOTIDE SEQUENCE [LARGE SCALE GENOMIC DNA]</scope>
    <source>
        <strain evidence="4">KCTC 15684</strain>
    </source>
</reference>
<gene>
    <name evidence="3" type="ORF">KGMB01110_16270</name>
</gene>
<dbReference type="InterPro" id="IPR036264">
    <property type="entry name" value="Bact_exopeptidase_dim_dom"/>
</dbReference>
<dbReference type="AlphaFoldDB" id="A0A391P0Q4"/>
<dbReference type="RefSeq" id="WP_119298001.1">
    <property type="nucleotide sequence ID" value="NZ_BHGK01000001.1"/>
</dbReference>
<dbReference type="GO" id="GO:0016805">
    <property type="term" value="F:dipeptidase activity"/>
    <property type="evidence" value="ECO:0007669"/>
    <property type="project" value="InterPro"/>
</dbReference>
<dbReference type="Pfam" id="PF07687">
    <property type="entry name" value="M20_dimer"/>
    <property type="match status" value="1"/>
</dbReference>
<comment type="similarity">
    <text evidence="1">Belongs to the peptidase M20A family.</text>
</comment>
<dbReference type="PANTHER" id="PTHR30575">
    <property type="entry name" value="PEPTIDASE M20"/>
    <property type="match status" value="1"/>
</dbReference>
<dbReference type="PANTHER" id="PTHR30575:SF0">
    <property type="entry name" value="XAA-ARG DIPEPTIDASE"/>
    <property type="match status" value="1"/>
</dbReference>
<dbReference type="InterPro" id="IPR002933">
    <property type="entry name" value="Peptidase_M20"/>
</dbReference>
<dbReference type="Gene3D" id="3.30.70.360">
    <property type="match status" value="1"/>
</dbReference>
<dbReference type="InterPro" id="IPR017144">
    <property type="entry name" value="Xaa-Arg_dipeptidase"/>
</dbReference>
<dbReference type="SUPFAM" id="SSF55031">
    <property type="entry name" value="Bacterial exopeptidase dimerisation domain"/>
    <property type="match status" value="1"/>
</dbReference>
<dbReference type="GO" id="GO:0046657">
    <property type="term" value="P:folic acid catabolic process"/>
    <property type="evidence" value="ECO:0007669"/>
    <property type="project" value="TreeGrafter"/>
</dbReference>